<dbReference type="Proteomes" id="UP000828390">
    <property type="component" value="Unassembled WGS sequence"/>
</dbReference>
<accession>A0A9D4LSX1</accession>
<protein>
    <submittedName>
        <fullName evidence="1">Uncharacterized protein</fullName>
    </submittedName>
</protein>
<name>A0A9D4LSX1_DREPO</name>
<comment type="caution">
    <text evidence="1">The sequence shown here is derived from an EMBL/GenBank/DDBJ whole genome shotgun (WGS) entry which is preliminary data.</text>
</comment>
<proteinExistence type="predicted"/>
<reference evidence="1" key="2">
    <citation type="submission" date="2020-11" db="EMBL/GenBank/DDBJ databases">
        <authorList>
            <person name="McCartney M.A."/>
            <person name="Auch B."/>
            <person name="Kono T."/>
            <person name="Mallez S."/>
            <person name="Becker A."/>
            <person name="Gohl D.M."/>
            <person name="Silverstein K.A.T."/>
            <person name="Koren S."/>
            <person name="Bechman K.B."/>
            <person name="Herman A."/>
            <person name="Abrahante J.E."/>
            <person name="Garbe J."/>
        </authorList>
    </citation>
    <scope>NUCLEOTIDE SEQUENCE</scope>
    <source>
        <strain evidence="1">Duluth1</strain>
        <tissue evidence="1">Whole animal</tissue>
    </source>
</reference>
<gene>
    <name evidence="1" type="ORF">DPMN_026424</name>
</gene>
<dbReference type="AlphaFoldDB" id="A0A9D4LSX1"/>
<keyword evidence="2" id="KW-1185">Reference proteome</keyword>
<sequence>MSYSALLVDLVTDLGGCGRSQRITAFVGLGAKIGAAWSMLHMTFNGQRSDFRCEYSHIMQLNTTLLFDNKCHIENDTTGHVRNSGLYVKNRPPV</sequence>
<reference evidence="1" key="1">
    <citation type="journal article" date="2019" name="bioRxiv">
        <title>The Genome of the Zebra Mussel, Dreissena polymorpha: A Resource for Invasive Species Research.</title>
        <authorList>
            <person name="McCartney M.A."/>
            <person name="Auch B."/>
            <person name="Kono T."/>
            <person name="Mallez S."/>
            <person name="Zhang Y."/>
            <person name="Obille A."/>
            <person name="Becker A."/>
            <person name="Abrahante J.E."/>
            <person name="Garbe J."/>
            <person name="Badalamenti J.P."/>
            <person name="Herman A."/>
            <person name="Mangelson H."/>
            <person name="Liachko I."/>
            <person name="Sullivan S."/>
            <person name="Sone E.D."/>
            <person name="Koren S."/>
            <person name="Silverstein K.A.T."/>
            <person name="Beckman K.B."/>
            <person name="Gohl D.M."/>
        </authorList>
    </citation>
    <scope>NUCLEOTIDE SEQUENCE</scope>
    <source>
        <strain evidence="1">Duluth1</strain>
        <tissue evidence="1">Whole animal</tissue>
    </source>
</reference>
<evidence type="ECO:0000313" key="2">
    <source>
        <dbReference type="Proteomes" id="UP000828390"/>
    </source>
</evidence>
<dbReference type="EMBL" id="JAIWYP010000002">
    <property type="protein sequence ID" value="KAH3863436.1"/>
    <property type="molecule type" value="Genomic_DNA"/>
</dbReference>
<organism evidence="1 2">
    <name type="scientific">Dreissena polymorpha</name>
    <name type="common">Zebra mussel</name>
    <name type="synonym">Mytilus polymorpha</name>
    <dbReference type="NCBI Taxonomy" id="45954"/>
    <lineage>
        <taxon>Eukaryota</taxon>
        <taxon>Metazoa</taxon>
        <taxon>Spiralia</taxon>
        <taxon>Lophotrochozoa</taxon>
        <taxon>Mollusca</taxon>
        <taxon>Bivalvia</taxon>
        <taxon>Autobranchia</taxon>
        <taxon>Heteroconchia</taxon>
        <taxon>Euheterodonta</taxon>
        <taxon>Imparidentia</taxon>
        <taxon>Neoheterodontei</taxon>
        <taxon>Myida</taxon>
        <taxon>Dreissenoidea</taxon>
        <taxon>Dreissenidae</taxon>
        <taxon>Dreissena</taxon>
    </lineage>
</organism>
<evidence type="ECO:0000313" key="1">
    <source>
        <dbReference type="EMBL" id="KAH3863436.1"/>
    </source>
</evidence>